<evidence type="ECO:0000313" key="2">
    <source>
        <dbReference type="EMBL" id="CAD9688599.1"/>
    </source>
</evidence>
<dbReference type="EMBL" id="HBHK01015853">
    <property type="protein sequence ID" value="CAD9688602.1"/>
    <property type="molecule type" value="Transcribed_RNA"/>
</dbReference>
<evidence type="ECO:0000313" key="4">
    <source>
        <dbReference type="EMBL" id="CAD9688602.1"/>
    </source>
</evidence>
<reference evidence="3" key="1">
    <citation type="submission" date="2021-01" db="EMBL/GenBank/DDBJ databases">
        <authorList>
            <person name="Corre E."/>
            <person name="Pelletier E."/>
            <person name="Niang G."/>
            <person name="Scheremetjew M."/>
            <person name="Finn R."/>
            <person name="Kale V."/>
            <person name="Holt S."/>
            <person name="Cochrane G."/>
            <person name="Meng A."/>
            <person name="Brown T."/>
            <person name="Cohen L."/>
        </authorList>
    </citation>
    <scope>NUCLEOTIDE SEQUENCE</scope>
    <source>
        <strain evidence="3">NY070348D</strain>
    </source>
</reference>
<feature type="compositionally biased region" description="Basic and acidic residues" evidence="1">
    <location>
        <begin position="95"/>
        <end position="126"/>
    </location>
</feature>
<feature type="region of interest" description="Disordered" evidence="1">
    <location>
        <begin position="1"/>
        <end position="178"/>
    </location>
</feature>
<dbReference type="EMBL" id="HBHK01015852">
    <property type="protein sequence ID" value="CAD9688600.1"/>
    <property type="molecule type" value="Transcribed_RNA"/>
</dbReference>
<proteinExistence type="predicted"/>
<dbReference type="EMBL" id="HBHK01015851">
    <property type="protein sequence ID" value="CAD9688599.1"/>
    <property type="molecule type" value="Transcribed_RNA"/>
</dbReference>
<sequence length="392" mass="42825">MDKLDLSLDELRSKGADGGGDGGKGGAKSNQRANRPQTRSPGRGGRGGRDVGGQRRENNAHGNGAGSWGALGKRSAGNGNSKNASGGFNKRRREHSPGPRDFQDRGRDFDSRRGVSKGDHRRHGEQGNRGYDNSASSRGSGGWNRRGDQGRGGRRGGFGGSQRGGREGGWGSRKRSDLPRLSHLATKVEHSTSEQGDLTFTFQGNNIICVKSSGEINICCAIAERNRETARVANMVLRPLCLQIISADSRDLTTQWYLTNGKDYKVKCLENSVVSGPINLKMSMPHRVEILLELLGAKILYVDLEDKLKNVSTVTNAVNELLALCRENKWQEPKFHFLKGENDGQEGYTFSLLLPDFGIQINRDPQNWDSNFLVAKNKVALKALKTLKALKG</sequence>
<name>A0A7S2S3P0_9STRA</name>
<feature type="compositionally biased region" description="Basic and acidic residues" evidence="1">
    <location>
        <begin position="1"/>
        <end position="15"/>
    </location>
</feature>
<dbReference type="SUPFAM" id="SSF54768">
    <property type="entry name" value="dsRNA-binding domain-like"/>
    <property type="match status" value="1"/>
</dbReference>
<evidence type="ECO:0000313" key="3">
    <source>
        <dbReference type="EMBL" id="CAD9688600.1"/>
    </source>
</evidence>
<feature type="compositionally biased region" description="Basic and acidic residues" evidence="1">
    <location>
        <begin position="47"/>
        <end position="59"/>
    </location>
</feature>
<gene>
    <name evidence="2" type="ORF">QSP1433_LOCUS9931</name>
    <name evidence="3" type="ORF">QSP1433_LOCUS9932</name>
    <name evidence="4" type="ORF">QSP1433_LOCUS9933</name>
</gene>
<feature type="compositionally biased region" description="Gly residues" evidence="1">
    <location>
        <begin position="155"/>
        <end position="171"/>
    </location>
</feature>
<protein>
    <submittedName>
        <fullName evidence="3">Uncharacterized protein</fullName>
    </submittedName>
</protein>
<feature type="compositionally biased region" description="Low complexity" evidence="1">
    <location>
        <begin position="75"/>
        <end position="88"/>
    </location>
</feature>
<accession>A0A7S2S3P0</accession>
<evidence type="ECO:0000256" key="1">
    <source>
        <dbReference type="SAM" id="MobiDB-lite"/>
    </source>
</evidence>
<organism evidence="3">
    <name type="scientific">Mucochytrium quahogii</name>
    <dbReference type="NCBI Taxonomy" id="96639"/>
    <lineage>
        <taxon>Eukaryota</taxon>
        <taxon>Sar</taxon>
        <taxon>Stramenopiles</taxon>
        <taxon>Bigyra</taxon>
        <taxon>Labyrinthulomycetes</taxon>
        <taxon>Thraustochytrida</taxon>
        <taxon>Thraustochytriidae</taxon>
        <taxon>Mucochytrium</taxon>
    </lineage>
</organism>
<dbReference type="AlphaFoldDB" id="A0A7S2S3P0"/>
<feature type="compositionally biased region" description="Gly residues" evidence="1">
    <location>
        <begin position="16"/>
        <end position="26"/>
    </location>
</feature>